<keyword evidence="1" id="KW-0812">Transmembrane</keyword>
<evidence type="ECO:0000256" key="1">
    <source>
        <dbReference type="SAM" id="Phobius"/>
    </source>
</evidence>
<reference evidence="2 3" key="1">
    <citation type="submission" date="2023-12" db="EMBL/GenBank/DDBJ databases">
        <authorList>
            <person name="Easwaran N."/>
            <person name="Lazarus H.P.S."/>
        </authorList>
    </citation>
    <scope>NUCLEOTIDE SEQUENCE [LARGE SCALE GENOMIC DNA]</scope>
    <source>
        <strain evidence="2 3">VIT-2023</strain>
    </source>
</reference>
<dbReference type="RefSeq" id="WP_336449296.1">
    <property type="nucleotide sequence ID" value="NZ_JBAWKY010000002.1"/>
</dbReference>
<keyword evidence="1" id="KW-0472">Membrane</keyword>
<dbReference type="Proteomes" id="UP001387110">
    <property type="component" value="Unassembled WGS sequence"/>
</dbReference>
<name>A0ABU8EKQ1_9BACL</name>
<feature type="transmembrane region" description="Helical" evidence="1">
    <location>
        <begin position="10"/>
        <end position="28"/>
    </location>
</feature>
<proteinExistence type="predicted"/>
<comment type="caution">
    <text evidence="2">The sequence shown here is derived from an EMBL/GenBank/DDBJ whole genome shotgun (WGS) entry which is preliminary data.</text>
</comment>
<sequence>MDKSIRKKRIFYSLVFLVSGSILLATWMKVQQDRANATVLPRSSITAIDFSPQQDTVMLVYPGQGKGKTNDPELAYSSIVTINMKGQVLNERQIHDPAITNMTLVQKTCTPNVLYASGAGYPNHFHTFDFTKRRFVQHSVTYFKHDPMMESIKHFGPNTWFKTLNSYKTGTQRSSQGTGFSHTFSNFDTKENYETPARFEPGNSMMIELKQHLAYASNGSEDEQEEKAAMIFLDKRTEKPVVYRKRDEPYAYSALYGKDDTAYFASTDGWMIRINEAGQQTERYYPFLQNTNFDSTDPIRMIDATQGIQVVQQFPHDNQNRDRHILVKWTFGQSFSVQEIKPKFWKADKWYKYLYIHPKTKKSYFIEFDPEHPDKGKLLITNQKYKLLHEMPVEGPIGIDFVIE</sequence>
<keyword evidence="3" id="KW-1185">Reference proteome</keyword>
<gene>
    <name evidence="2" type="ORF">SZL87_10170</name>
</gene>
<organism evidence="2 3">
    <name type="scientific">Exiguobacterium indicum</name>
    <dbReference type="NCBI Taxonomy" id="296995"/>
    <lineage>
        <taxon>Bacteria</taxon>
        <taxon>Bacillati</taxon>
        <taxon>Bacillota</taxon>
        <taxon>Bacilli</taxon>
        <taxon>Bacillales</taxon>
        <taxon>Bacillales Family XII. Incertae Sedis</taxon>
        <taxon>Exiguobacterium</taxon>
    </lineage>
</organism>
<evidence type="ECO:0000313" key="3">
    <source>
        <dbReference type="Proteomes" id="UP001387110"/>
    </source>
</evidence>
<keyword evidence="1" id="KW-1133">Transmembrane helix</keyword>
<protein>
    <submittedName>
        <fullName evidence="2">Uncharacterized protein</fullName>
    </submittedName>
</protein>
<evidence type="ECO:0000313" key="2">
    <source>
        <dbReference type="EMBL" id="MEI4462791.1"/>
    </source>
</evidence>
<accession>A0ABU8EKQ1</accession>
<dbReference type="EMBL" id="JBAWKY010000002">
    <property type="protein sequence ID" value="MEI4462791.1"/>
    <property type="molecule type" value="Genomic_DNA"/>
</dbReference>